<dbReference type="PANTHER" id="PTHR43597:SF5">
    <property type="entry name" value="SUFE-LIKE PROTEIN 2, CHLOROPLASTIC"/>
    <property type="match status" value="1"/>
</dbReference>
<comment type="similarity">
    <text evidence="1">Belongs to the SufE family.</text>
</comment>
<dbReference type="PATRIC" id="fig|80854.5.peg.4615"/>
<proteinExistence type="inferred from homology"/>
<dbReference type="AlphaFoldDB" id="A0A090ILE3"/>
<evidence type="ECO:0000313" key="4">
    <source>
        <dbReference type="EMBL" id="SGY92989.1"/>
    </source>
</evidence>
<protein>
    <submittedName>
        <fullName evidence="5">SufE protein probably involved in Fe-S center assembly</fullName>
    </submittedName>
</protein>
<feature type="domain" description="Fe-S metabolism associated" evidence="3">
    <location>
        <begin position="23"/>
        <end position="140"/>
    </location>
</feature>
<dbReference type="GeneID" id="61296342"/>
<evidence type="ECO:0000313" key="6">
    <source>
        <dbReference type="Proteomes" id="UP000182660"/>
    </source>
</evidence>
<keyword evidence="6" id="KW-1185">Reference proteome</keyword>
<evidence type="ECO:0000256" key="1">
    <source>
        <dbReference type="ARBA" id="ARBA00010282"/>
    </source>
</evidence>
<organism evidence="5 7">
    <name type="scientific">Moritella viscosa</name>
    <dbReference type="NCBI Taxonomy" id="80854"/>
    <lineage>
        <taxon>Bacteria</taxon>
        <taxon>Pseudomonadati</taxon>
        <taxon>Pseudomonadota</taxon>
        <taxon>Gammaproteobacteria</taxon>
        <taxon>Alteromonadales</taxon>
        <taxon>Moritellaceae</taxon>
        <taxon>Moritella</taxon>
    </lineage>
</organism>
<dbReference type="PANTHER" id="PTHR43597">
    <property type="entry name" value="SULFUR ACCEPTOR PROTEIN CSDE"/>
    <property type="match status" value="1"/>
</dbReference>
<feature type="active site" description="Cysteine persulfide intermediate" evidence="2">
    <location>
        <position position="59"/>
    </location>
</feature>
<dbReference type="Proteomes" id="UP000183794">
    <property type="component" value="Unassembled WGS sequence"/>
</dbReference>
<evidence type="ECO:0000313" key="5">
    <source>
        <dbReference type="EMBL" id="SGZ03788.1"/>
    </source>
</evidence>
<dbReference type="NCBIfam" id="TIGR03391">
    <property type="entry name" value="FeS_syn_CsdE"/>
    <property type="match status" value="1"/>
</dbReference>
<dbReference type="HOGENOM" id="CLU_124502_1_0_6"/>
<name>A0A090ILE3_9GAMM</name>
<dbReference type="STRING" id="80854.MVIS_4355"/>
<evidence type="ECO:0000259" key="3">
    <source>
        <dbReference type="Pfam" id="PF02657"/>
    </source>
</evidence>
<dbReference type="Proteomes" id="UP000182660">
    <property type="component" value="Unassembled WGS sequence"/>
</dbReference>
<dbReference type="Gene3D" id="3.90.1010.10">
    <property type="match status" value="1"/>
</dbReference>
<evidence type="ECO:0000256" key="2">
    <source>
        <dbReference type="PIRSR" id="PIRSR617763-1"/>
    </source>
</evidence>
<dbReference type="EMBL" id="FPLD01000069">
    <property type="protein sequence ID" value="SGZ03788.1"/>
    <property type="molecule type" value="Genomic_DNA"/>
</dbReference>
<dbReference type="EMBL" id="FPLJ01000055">
    <property type="protein sequence ID" value="SGY92989.1"/>
    <property type="molecule type" value="Genomic_DNA"/>
</dbReference>
<dbReference type="KEGG" id="mvs:MVIS_4355"/>
<dbReference type="SUPFAM" id="SSF82649">
    <property type="entry name" value="SufE/NifU"/>
    <property type="match status" value="1"/>
</dbReference>
<gene>
    <name evidence="4" type="ORF">MT2528_2485</name>
    <name evidence="5" type="ORF">NVI5450_2701</name>
</gene>
<sequence length="141" mass="15428">MTDFSSSPFGNEITSSDVMTLLTAQNGWQNKYRQLILLGNKIPALTDDYKVAENQIKGCESQAWLAFSCDNDERLWFGLDSDARIVKGLMAALLAAVNGKTRVEIAAFNIDDYFSQLGFMQQLSPSRGNGLKAVIAAIQAA</sequence>
<dbReference type="InterPro" id="IPR017763">
    <property type="entry name" value="Cysteine_desulfurase_CsdE"/>
</dbReference>
<dbReference type="RefSeq" id="WP_045112267.1">
    <property type="nucleotide sequence ID" value="NZ_CAWQZC010000158.1"/>
</dbReference>
<reference evidence="5 7" key="1">
    <citation type="submission" date="2016-11" db="EMBL/GenBank/DDBJ databases">
        <authorList>
            <person name="Jaros S."/>
            <person name="Januszkiewicz K."/>
            <person name="Wedrychowicz H."/>
        </authorList>
    </citation>
    <scope>NUCLEOTIDE SEQUENCE [LARGE SCALE GENOMIC DNA]</scope>
    <source>
        <strain evidence="5">NVI 5450</strain>
    </source>
</reference>
<dbReference type="OrthoDB" id="9799320at2"/>
<evidence type="ECO:0000313" key="7">
    <source>
        <dbReference type="Proteomes" id="UP000183794"/>
    </source>
</evidence>
<accession>A0A090ILE3</accession>
<reference evidence="4 6" key="2">
    <citation type="submission" date="2016-11" db="EMBL/GenBank/DDBJ databases">
        <authorList>
            <person name="Klemetsen T."/>
        </authorList>
    </citation>
    <scope>NUCLEOTIDE SEQUENCE [LARGE SCALE GENOMIC DNA]</scope>
    <source>
        <strain evidence="4">MT 2528</strain>
    </source>
</reference>
<dbReference type="InterPro" id="IPR003808">
    <property type="entry name" value="Fe-S_metab-assoc_dom"/>
</dbReference>
<dbReference type="Pfam" id="PF02657">
    <property type="entry name" value="SufE"/>
    <property type="match status" value="1"/>
</dbReference>